<sequence>MERKFGIAVIAALLAIPLGAQAQGLVGGAQTGAESGAAAGNNAAGPIGGVVGGAVGGAVGGVTGGVSGLLGLDQAPRFRDYALREHRSSFSYSERIQPGARLPLSGVTYYPVPAEYGVNPRYRYTIVNSHAVLVDPTTRRIVQVID</sequence>
<proteinExistence type="predicted"/>
<evidence type="ECO:0000313" key="3">
    <source>
        <dbReference type="Proteomes" id="UP000485880"/>
    </source>
</evidence>
<reference evidence="2 3" key="1">
    <citation type="submission" date="2019-05" db="EMBL/GenBank/DDBJ databases">
        <authorList>
            <person name="Farhan Ul Haque M."/>
        </authorList>
    </citation>
    <scope>NUCLEOTIDE SEQUENCE [LARGE SCALE GENOMIC DNA]</scope>
    <source>
        <strain evidence="2">2</strain>
    </source>
</reference>
<evidence type="ECO:0008006" key="4">
    <source>
        <dbReference type="Google" id="ProtNLM"/>
    </source>
</evidence>
<dbReference type="AlphaFoldDB" id="A0A8B6M2Q0"/>
<keyword evidence="1" id="KW-0732">Signal</keyword>
<comment type="caution">
    <text evidence="2">The sequence shown here is derived from an EMBL/GenBank/DDBJ whole genome shotgun (WGS) entry which is preliminary data.</text>
</comment>
<accession>A0A8B6M2Q0</accession>
<feature type="signal peptide" evidence="1">
    <location>
        <begin position="1"/>
        <end position="22"/>
    </location>
</feature>
<feature type="chain" id="PRO_5032400109" description="DUF1236 domain-containing protein" evidence="1">
    <location>
        <begin position="23"/>
        <end position="146"/>
    </location>
</feature>
<dbReference type="Pfam" id="PF06823">
    <property type="entry name" value="DUF1236"/>
    <property type="match status" value="1"/>
</dbReference>
<dbReference type="Proteomes" id="UP000485880">
    <property type="component" value="Unassembled WGS sequence"/>
</dbReference>
<dbReference type="InterPro" id="IPR009642">
    <property type="entry name" value="DUF1236"/>
</dbReference>
<protein>
    <recommendedName>
        <fullName evidence="4">DUF1236 domain-containing protein</fullName>
    </recommendedName>
</protein>
<keyword evidence="3" id="KW-1185">Reference proteome</keyword>
<name>A0A8B6M2Q0_METTU</name>
<dbReference type="RefSeq" id="WP_174511457.1">
    <property type="nucleotide sequence ID" value="NZ_CABFMQ020000035.1"/>
</dbReference>
<organism evidence="2 3">
    <name type="scientific">Methylocella tundrae</name>
    <dbReference type="NCBI Taxonomy" id="227605"/>
    <lineage>
        <taxon>Bacteria</taxon>
        <taxon>Pseudomonadati</taxon>
        <taxon>Pseudomonadota</taxon>
        <taxon>Alphaproteobacteria</taxon>
        <taxon>Hyphomicrobiales</taxon>
        <taxon>Beijerinckiaceae</taxon>
        <taxon>Methylocella</taxon>
    </lineage>
</organism>
<evidence type="ECO:0000256" key="1">
    <source>
        <dbReference type="SAM" id="SignalP"/>
    </source>
</evidence>
<evidence type="ECO:0000313" key="2">
    <source>
        <dbReference type="EMBL" id="VTZ49025.1"/>
    </source>
</evidence>
<gene>
    <name evidence="2" type="ORF">MPC4_130046</name>
</gene>
<dbReference type="EMBL" id="CABFMQ020000035">
    <property type="protein sequence ID" value="VTZ49025.1"/>
    <property type="molecule type" value="Genomic_DNA"/>
</dbReference>